<keyword evidence="2" id="KW-1185">Reference proteome</keyword>
<organism evidence="1 2">
    <name type="scientific">Pseudomonas laurylsulfatiphila</name>
    <dbReference type="NCBI Taxonomy" id="2011015"/>
    <lineage>
        <taxon>Bacteria</taxon>
        <taxon>Pseudomonadati</taxon>
        <taxon>Pseudomonadota</taxon>
        <taxon>Gammaproteobacteria</taxon>
        <taxon>Pseudomonadales</taxon>
        <taxon>Pseudomonadaceae</taxon>
        <taxon>Pseudomonas</taxon>
    </lineage>
</organism>
<evidence type="ECO:0000313" key="1">
    <source>
        <dbReference type="EMBL" id="PPK37630.1"/>
    </source>
</evidence>
<dbReference type="RefSeq" id="WP_146094583.1">
    <property type="nucleotide sequence ID" value="NZ_NIRS01000004.1"/>
</dbReference>
<gene>
    <name evidence="1" type="ORF">CD175_15255</name>
</gene>
<accession>A0A2S6FJT0</accession>
<sequence>MSNNQQAVAAQTLLEQFFGKTNRFNFPLKVTNSTTDGTSENAVPESLYPALERYLRGYTDRPILLPFSQLPDNRVYWFACVFSETGVHALSNELQAFIGPSYAEFDIIGTPLAGGLEQVRQALMQAGLSILTFRASTEKLNARVAERWGLYWRLLAQQPIRVRQAWRSFGQLRAEFDCALIAHNEKDARSIIVALCEQHGLGGQNRAFLEIRLNAALGRWANILNHTLFTDIIKIRLPPETYGDIWQALYETHLSQVEHTGSAQNLITRFAEFVRVTASPLLRYRGGSLRPAALKGFILHELGQETPSAQLCQSLLDKLSNDAFGTASANIRQHITALQPATGFNNARLEMELERYEQAFLLLLPLPDSLEVLQALLRCAKEIGDPVHARQTLDRVVLTDSQLADELLSTRARLIGDVEKLAVESISGPGIRKSAPVALTVTDTSVVDYWRELARSDMAEQLLSDRTFADQLVSTIEEYAVSDEGLFESLYPVWFEWLIQRAEPRASLISVYRSLIEALHVWDRYGDSELELIKMAIRHCLLAGLNAQDYGDLIGRICDIFDEVKAPGTMAWALDLADLLAVHPARDPEAHLRWVTQITGVGINYYTRLSAGERSLLHFLADESGVTLPEFDITEEGSASLAPASVTVRILLYSLDSRAVERAAEVLGRLFPLAKISTNADDDCTKALSLGVRQADWVVFVSGVASHQAFYCIKNALRSNSELLYVEGTGTTRIIERVVSHSRGGGSIAA</sequence>
<name>A0A2S6FJT0_9PSED</name>
<proteinExistence type="predicted"/>
<comment type="caution">
    <text evidence="1">The sequence shown here is derived from an EMBL/GenBank/DDBJ whole genome shotgun (WGS) entry which is preliminary data.</text>
</comment>
<dbReference type="AlphaFoldDB" id="A0A2S6FJT0"/>
<dbReference type="InterPro" id="IPR049807">
    <property type="entry name" value="DpdD-like"/>
</dbReference>
<protein>
    <submittedName>
        <fullName evidence="1">Uncharacterized protein</fullName>
    </submittedName>
</protein>
<evidence type="ECO:0000313" key="2">
    <source>
        <dbReference type="Proteomes" id="UP000238541"/>
    </source>
</evidence>
<dbReference type="NCBIfam" id="NF041061">
    <property type="entry name" value="DpdD"/>
    <property type="match status" value="1"/>
</dbReference>
<dbReference type="Proteomes" id="UP000238541">
    <property type="component" value="Unassembled WGS sequence"/>
</dbReference>
<dbReference type="EMBL" id="NIRS01000004">
    <property type="protein sequence ID" value="PPK37630.1"/>
    <property type="molecule type" value="Genomic_DNA"/>
</dbReference>
<reference evidence="2" key="1">
    <citation type="submission" date="2017-06" db="EMBL/GenBank/DDBJ databases">
        <authorList>
            <person name="Furmanczyk E.M."/>
        </authorList>
    </citation>
    <scope>NUCLEOTIDE SEQUENCE [LARGE SCALE GENOMIC DNA]</scope>
    <source>
        <strain evidence="2">AP3_16</strain>
    </source>
</reference>